<dbReference type="InterPro" id="IPR047670">
    <property type="entry name" value="YfjT-like"/>
</dbReference>
<protein>
    <submittedName>
        <fullName evidence="1">Uncharacterized protein</fullName>
    </submittedName>
</protein>
<comment type="caution">
    <text evidence="1">The sequence shown here is derived from an EMBL/GenBank/DDBJ whole genome shotgun (WGS) entry which is preliminary data.</text>
</comment>
<evidence type="ECO:0000313" key="1">
    <source>
        <dbReference type="EMBL" id="KWZ78351.1"/>
    </source>
</evidence>
<accession>A0A133KFL7</accession>
<dbReference type="PATRIC" id="fig|1398.22.peg.3010"/>
<dbReference type="Proteomes" id="UP000070376">
    <property type="component" value="Unassembled WGS sequence"/>
</dbReference>
<evidence type="ECO:0000313" key="2">
    <source>
        <dbReference type="Proteomes" id="UP000070376"/>
    </source>
</evidence>
<dbReference type="AlphaFoldDB" id="A0A133KFL7"/>
<dbReference type="NCBIfam" id="NF040878">
    <property type="entry name" value="SE1561_fam"/>
    <property type="match status" value="1"/>
</dbReference>
<proteinExistence type="predicted"/>
<organism evidence="1 2">
    <name type="scientific">Heyndrickxia coagulans</name>
    <name type="common">Weizmannia coagulans</name>
    <dbReference type="NCBI Taxonomy" id="1398"/>
    <lineage>
        <taxon>Bacteria</taxon>
        <taxon>Bacillati</taxon>
        <taxon>Bacillota</taxon>
        <taxon>Bacilli</taxon>
        <taxon>Bacillales</taxon>
        <taxon>Bacillaceae</taxon>
        <taxon>Heyndrickxia</taxon>
    </lineage>
</organism>
<sequence>MRRIFLGKAVYDKDQQLTYLRERLNIFLEVLDSIDPEAASLEDIDRLIQMIDEIELKIDQFKKRKPAPSL</sequence>
<dbReference type="EMBL" id="LRPN01000144">
    <property type="protein sequence ID" value="KWZ78351.1"/>
    <property type="molecule type" value="Genomic_DNA"/>
</dbReference>
<name>A0A133KFL7_HEYCO</name>
<gene>
    <name evidence="1" type="ORF">HMPREF3213_03001</name>
</gene>
<reference evidence="2" key="1">
    <citation type="submission" date="2016-01" db="EMBL/GenBank/DDBJ databases">
        <authorList>
            <person name="Mitreva M."/>
            <person name="Pepin K.H."/>
            <person name="Mihindukulasuriya K.A."/>
            <person name="Fulton R."/>
            <person name="Fronick C."/>
            <person name="O'Laughlin M."/>
            <person name="Miner T."/>
            <person name="Herter B."/>
            <person name="Rosa B.A."/>
            <person name="Cordes M."/>
            <person name="Tomlinson C."/>
            <person name="Wollam A."/>
            <person name="Palsikar V.B."/>
            <person name="Mardis E.R."/>
            <person name="Wilson R.K."/>
        </authorList>
    </citation>
    <scope>NUCLEOTIDE SEQUENCE [LARGE SCALE GENOMIC DNA]</scope>
    <source>
        <strain evidence="2">GED7749B</strain>
    </source>
</reference>